<evidence type="ECO:0000313" key="4">
    <source>
        <dbReference type="Proteomes" id="UP000332933"/>
    </source>
</evidence>
<dbReference type="OrthoDB" id="49627at2759"/>
<feature type="region of interest" description="Disordered" evidence="1">
    <location>
        <begin position="164"/>
        <end position="213"/>
    </location>
</feature>
<keyword evidence="4" id="KW-1185">Reference proteome</keyword>
<accession>A0A485KTM5</accession>
<feature type="compositionally biased region" description="Acidic residues" evidence="1">
    <location>
        <begin position="200"/>
        <end position="210"/>
    </location>
</feature>
<sequence>MDPDEFVEDSQSEDESFWQEVDAVAASTVIPAHETVASNEPAEVETPSNCVVAVDRAPMDPPPEQSQHVKDGDLVEVATRTWPGINKIGGAARVTRVYEEDGETVVDVRYFLGGSERAVSVEYVQKSDIFEKKSRQRRSRNFFHDEFADQYKAKRTDALVDMTAMETSRPSAKKQRASDGPSKTGARSTVQAPSRTDPRSEDDDNDDDDTPLYHRYRNLGKLVKQRVEPVVGISDDSDDESVHGDDDVRRDAPQNQVSVLETHSKPAANRVVVDISSDDDASSLEVVMPVEPHATVDGARLHPLPRRKRKRFIGGYDAESNFIQPEDNAMDLPEDVQQDTGFKLAKTSKALLQQYKLHAEQFESALREFQSLRDHFNASQVSRGFDDGAGIDKRPQLLQLEQHHKQYLVREEDIVDAILRKLEAKGKSISPVENLKHDQRKSLVNEQAMWLKGRRDAHVGPLPVESGDGESDSDVDDVPAVSRRRPTNDTSSSRRTKRDIYTESESDDDDYNMHANPLAADRKRGLSRLPSTHKYQTSMRSFTTEESAPAMKFQPESVYDTDARPRRQNKHVSTRQTKLTSFDLSSQTQPFEDQFYAPQMMRNVPTSVLNSSQWNWKKLMRHKRNARSTSLGVSRAREDSSQPSKWRLRVYRAPLSVPRVTIPQPLKPEFSRSLPPPKPAAPTSFFPDATSRTPGHQNGHEKCILEFTSEICPFGWQPSMDDLKHLETQLIPSQLNSSKIPRWFSSIPENFRTPGLVAKLFRTIRHLLVDLQHAEAEFMMHDPSNEDVQTFMLESLAEQSNVIMAELARLHAIHPLDLNEVTALLRSVPRLERIFDSAPGYYFYFELMETSMTLYLRVVSMMHWYAIKIDPSLLESALAFLLEYHMHFPSFKIPSTSPILSVWQRILECHQDFWNCFIGLIQKPYCKTLAKSFYPDSSAAEIDMILREAIWDIIVWLAPLPDSSLLSNWMLVGQLLSTSAALPFSHQFQPLAANYPNILLSKYRERILQRLLVLSAVWVPNQVPVVMMVHGMMKLPPTNMGSRLPPFLMELATNPAEKDAILKYEIDQCDSCELMGRVIVMQLIRLDKPVLRNRFRHPVLNALRQQQPKSVEKWNWNNPQTSVVETNTIPSAHVQQTVVVSLALATMITDDPKIFKRDLSHYTKEILRAAIEDETLAMHALWILMTGVRSQLQTMATLLVTCNELLVLMLKKSPLQPDTIEFALHCLLQVAKLLVETSVDTTTLDHMVACVQNILNSGFDGVVQECLKKNLPSSIMSMVISILTCLCPHTPQQPQVPAVTNEFDEFDDPEEMALLASLDVTNDQVIQLRYSHVLSAAAENIFKLLRISLQKLALQESASTAALTAVGVFLSHIPNFHWDILHASSKGPTIFVFPRVLAIAISNSPTNYVARFLETRNHGEMALLEVWLLTLVDECSNFWQALTPHVANQPRRSLLHLLNDCVPSTYSYEDRINSFRQFSRNVQEHYLSLGTTEANQFRVTMLDLQKSVFSHWMEGCSASLQHICKASSPQWKYIQQLLMESPNVRAHENQVLQSMTHNARLKPNATVATILYCDLLYAYISIAFRGWGRLVRGTHLIFATFLQEFFPSAAFAQHAHAAEELFSSSLLFRTKPTAKAQWFGSKLDKPWIPVVETLRSFFAVRCASSLLDWVAQTADAYQLYAGGFESSPLRIYTLNMLDPEGPLGLSSYYPLVESQTQLTLIKRESEYAACSLYNCLAHQENTTSKTALRAFVLNTVISQLIMSLKCIEDLCPVFQLLRACVLHATTYVKELDPMDYYVCLLSCVEALISDLDCESHAEVYDLIWCILHVEFIHVVEQCLVANTSKAHPFMSLIGQLVLLRCIALGSVLDPKTYVLSTHHLARFRRCQATLQEVHGVKFGTLAMPARGIQTGLNIFRAQGDLLVSIKRFHQFAQASQDDQLRSVINDE</sequence>
<protein>
    <submittedName>
        <fullName evidence="3">Aste57867_11534 protein</fullName>
    </submittedName>
</protein>
<gene>
    <name evidence="3" type="primary">Aste57867_11534</name>
    <name evidence="2" type="ORF">As57867_011491</name>
    <name evidence="3" type="ORF">ASTE57867_11534</name>
</gene>
<dbReference type="EMBL" id="VJMH01005289">
    <property type="protein sequence ID" value="KAF0697819.1"/>
    <property type="molecule type" value="Genomic_DNA"/>
</dbReference>
<evidence type="ECO:0000256" key="1">
    <source>
        <dbReference type="SAM" id="MobiDB-lite"/>
    </source>
</evidence>
<feature type="compositionally biased region" description="Polar residues" evidence="1">
    <location>
        <begin position="529"/>
        <end position="546"/>
    </location>
</feature>
<feature type="compositionally biased region" description="Basic and acidic residues" evidence="1">
    <location>
        <begin position="240"/>
        <end position="252"/>
    </location>
</feature>
<reference evidence="3 4" key="1">
    <citation type="submission" date="2019-03" db="EMBL/GenBank/DDBJ databases">
        <authorList>
            <person name="Gaulin E."/>
            <person name="Dumas B."/>
        </authorList>
    </citation>
    <scope>NUCLEOTIDE SEQUENCE [LARGE SCALE GENOMIC DNA]</scope>
    <source>
        <strain evidence="3">CBS 568.67</strain>
    </source>
</reference>
<feature type="region of interest" description="Disordered" evidence="1">
    <location>
        <begin position="454"/>
        <end position="580"/>
    </location>
</feature>
<feature type="compositionally biased region" description="Polar residues" evidence="1">
    <location>
        <begin position="185"/>
        <end position="194"/>
    </location>
</feature>
<dbReference type="Proteomes" id="UP000332933">
    <property type="component" value="Unassembled WGS sequence"/>
</dbReference>
<name>A0A485KTM5_9STRA</name>
<feature type="region of interest" description="Disordered" evidence="1">
    <location>
        <begin position="666"/>
        <end position="686"/>
    </location>
</feature>
<evidence type="ECO:0000313" key="3">
    <source>
        <dbReference type="EMBL" id="VFT88395.1"/>
    </source>
</evidence>
<reference evidence="2" key="2">
    <citation type="submission" date="2019-06" db="EMBL/GenBank/DDBJ databases">
        <title>Genomics analysis of Aphanomyces spp. identifies a new class of oomycete effector associated with host adaptation.</title>
        <authorList>
            <person name="Gaulin E."/>
        </authorList>
    </citation>
    <scope>NUCLEOTIDE SEQUENCE</scope>
    <source>
        <strain evidence="2">CBS 578.67</strain>
    </source>
</reference>
<feature type="region of interest" description="Disordered" evidence="1">
    <location>
        <begin position="228"/>
        <end position="252"/>
    </location>
</feature>
<evidence type="ECO:0000313" key="2">
    <source>
        <dbReference type="EMBL" id="KAF0697819.1"/>
    </source>
</evidence>
<dbReference type="EMBL" id="CAADRA010005310">
    <property type="protein sequence ID" value="VFT88395.1"/>
    <property type="molecule type" value="Genomic_DNA"/>
</dbReference>
<organism evidence="3 4">
    <name type="scientific">Aphanomyces stellatus</name>
    <dbReference type="NCBI Taxonomy" id="120398"/>
    <lineage>
        <taxon>Eukaryota</taxon>
        <taxon>Sar</taxon>
        <taxon>Stramenopiles</taxon>
        <taxon>Oomycota</taxon>
        <taxon>Saprolegniomycetes</taxon>
        <taxon>Saprolegniales</taxon>
        <taxon>Verrucalvaceae</taxon>
        <taxon>Aphanomyces</taxon>
    </lineage>
</organism>
<proteinExistence type="predicted"/>
<feature type="compositionally biased region" description="Acidic residues" evidence="1">
    <location>
        <begin position="467"/>
        <end position="477"/>
    </location>
</feature>